<feature type="transmembrane region" description="Helical" evidence="1">
    <location>
        <begin position="209"/>
        <end position="234"/>
    </location>
</feature>
<dbReference type="RefSeq" id="XP_020435921.1">
    <property type="nucleotide sequence ID" value="XM_020573849.1"/>
</dbReference>
<comment type="caution">
    <text evidence="2">The sequence shown here is derived from an EMBL/GenBank/DDBJ whole genome shotgun (WGS) entry which is preliminary data.</text>
</comment>
<dbReference type="Proteomes" id="UP000001396">
    <property type="component" value="Unassembled WGS sequence"/>
</dbReference>
<keyword evidence="3" id="KW-1185">Reference proteome</keyword>
<keyword evidence="1" id="KW-0812">Transmembrane</keyword>
<accession>D3B3A6</accession>
<protein>
    <submittedName>
        <fullName evidence="2">Uncharacterized protein</fullName>
    </submittedName>
</protein>
<sequence length="279" mass="32128">MQGFPSFKSEPNHRLYEAHRRFYGILLANRGYRQPTTLSPSTLILQIFSLSLFPFNFTSIQTKWYSIKTEIDPKTGAFNLTTYDSVWVFTETHNSSGIFKSNETYSHMERPPPQLFGDLFSLMFNCMWIILILNIFVLCSQYCEIKPKQAIVASILAVMTTAIILALHIVTIIYIITLPNSFRKRYNCHSKWCASLAGKQERDEWGPRVGLYFCLVCFVCCLVCLILAIVRVGMCIKYMNRIQKESSVPLKPIQPKKSKQAEPTLTNLQINDLEAQIHF</sequence>
<organism evidence="2 3">
    <name type="scientific">Heterostelium pallidum (strain ATCC 26659 / Pp 5 / PN500)</name>
    <name type="common">Cellular slime mold</name>
    <name type="synonym">Polysphondylium pallidum</name>
    <dbReference type="NCBI Taxonomy" id="670386"/>
    <lineage>
        <taxon>Eukaryota</taxon>
        <taxon>Amoebozoa</taxon>
        <taxon>Evosea</taxon>
        <taxon>Eumycetozoa</taxon>
        <taxon>Dictyostelia</taxon>
        <taxon>Acytosteliales</taxon>
        <taxon>Acytosteliaceae</taxon>
        <taxon>Heterostelium</taxon>
    </lineage>
</organism>
<feature type="transmembrane region" description="Helical" evidence="1">
    <location>
        <begin position="151"/>
        <end position="176"/>
    </location>
</feature>
<gene>
    <name evidence="2" type="ORF">PPL_02872</name>
</gene>
<keyword evidence="1" id="KW-1133">Transmembrane helix</keyword>
<dbReference type="GeneID" id="31358395"/>
<keyword evidence="1" id="KW-0472">Membrane</keyword>
<dbReference type="InParanoid" id="D3B3A6"/>
<name>D3B3A6_HETP5</name>
<proteinExistence type="predicted"/>
<dbReference type="EMBL" id="ADBJ01000010">
    <property type="protein sequence ID" value="EFA83804.1"/>
    <property type="molecule type" value="Genomic_DNA"/>
</dbReference>
<evidence type="ECO:0000313" key="3">
    <source>
        <dbReference type="Proteomes" id="UP000001396"/>
    </source>
</evidence>
<evidence type="ECO:0000256" key="1">
    <source>
        <dbReference type="SAM" id="Phobius"/>
    </source>
</evidence>
<evidence type="ECO:0000313" key="2">
    <source>
        <dbReference type="EMBL" id="EFA83804.1"/>
    </source>
</evidence>
<feature type="transmembrane region" description="Helical" evidence="1">
    <location>
        <begin position="119"/>
        <end position="139"/>
    </location>
</feature>
<reference evidence="2 3" key="1">
    <citation type="journal article" date="2011" name="Genome Res.">
        <title>Phylogeny-wide analysis of social amoeba genomes highlights ancient origins for complex intercellular communication.</title>
        <authorList>
            <person name="Heidel A.J."/>
            <person name="Lawal H.M."/>
            <person name="Felder M."/>
            <person name="Schilde C."/>
            <person name="Helps N.R."/>
            <person name="Tunggal B."/>
            <person name="Rivero F."/>
            <person name="John U."/>
            <person name="Schleicher M."/>
            <person name="Eichinger L."/>
            <person name="Platzer M."/>
            <person name="Noegel A.A."/>
            <person name="Schaap P."/>
            <person name="Gloeckner G."/>
        </authorList>
    </citation>
    <scope>NUCLEOTIDE SEQUENCE [LARGE SCALE GENOMIC DNA]</scope>
    <source>
        <strain evidence="3">ATCC 26659 / Pp 5 / PN500</strain>
    </source>
</reference>
<dbReference type="AlphaFoldDB" id="D3B3A6"/>